<evidence type="ECO:0000313" key="2">
    <source>
        <dbReference type="Proteomes" id="UP001058271"/>
    </source>
</evidence>
<dbReference type="PANTHER" id="PTHR37310">
    <property type="entry name" value="CYTOPLASMIC PROTEIN-RELATED"/>
    <property type="match status" value="1"/>
</dbReference>
<dbReference type="Proteomes" id="UP001058271">
    <property type="component" value="Chromosome"/>
</dbReference>
<dbReference type="EMBL" id="CP073721">
    <property type="protein sequence ID" value="UWZ36159.1"/>
    <property type="molecule type" value="Genomic_DNA"/>
</dbReference>
<organism evidence="1 2">
    <name type="scientific">Dactylosporangium roseum</name>
    <dbReference type="NCBI Taxonomy" id="47989"/>
    <lineage>
        <taxon>Bacteria</taxon>
        <taxon>Bacillati</taxon>
        <taxon>Actinomycetota</taxon>
        <taxon>Actinomycetes</taxon>
        <taxon>Micromonosporales</taxon>
        <taxon>Micromonosporaceae</taxon>
        <taxon>Dactylosporangium</taxon>
    </lineage>
</organism>
<dbReference type="PANTHER" id="PTHR37310:SF1">
    <property type="entry name" value="CYTOPLASMIC PROTEIN"/>
    <property type="match status" value="1"/>
</dbReference>
<dbReference type="InterPro" id="IPR044543">
    <property type="entry name" value="YHJQ-like"/>
</dbReference>
<evidence type="ECO:0000313" key="1">
    <source>
        <dbReference type="EMBL" id="UWZ36159.1"/>
    </source>
</evidence>
<name>A0ABY5Z2B2_9ACTN</name>
<dbReference type="Pfam" id="PF03860">
    <property type="entry name" value="Csp"/>
    <property type="match status" value="1"/>
</dbReference>
<dbReference type="Gene3D" id="1.20.1270.360">
    <property type="match status" value="1"/>
</dbReference>
<protein>
    <submittedName>
        <fullName evidence="1">Four-helix bundle copper-binding protein</fullName>
    </submittedName>
</protein>
<dbReference type="CDD" id="cd08026">
    <property type="entry name" value="DUF326"/>
    <property type="match status" value="1"/>
</dbReference>
<proteinExistence type="predicted"/>
<keyword evidence="2" id="KW-1185">Reference proteome</keyword>
<dbReference type="InterPro" id="IPR005560">
    <property type="entry name" value="Csp_YhjQ"/>
</dbReference>
<gene>
    <name evidence="1" type="ORF">Drose_34745</name>
</gene>
<reference evidence="1" key="1">
    <citation type="submission" date="2021-04" db="EMBL/GenBank/DDBJ databases">
        <title>Biosynthetic gene clusters of Dactylosporangioum roseum.</title>
        <authorList>
            <person name="Hartkoorn R.C."/>
            <person name="Beaudoing E."/>
            <person name="Hot D."/>
            <person name="Moureu S."/>
        </authorList>
    </citation>
    <scope>NUCLEOTIDE SEQUENCE</scope>
    <source>
        <strain evidence="1">NRRL B-16295</strain>
    </source>
</reference>
<sequence>MTSTVTPMLETYPQPTVIDRAMLATAIDAITGCAETCTACADACLGEEMVDRLVRCARLDLDCADICAATARVLTRQTGFDVSLVRAQLEACAVACRVCADECAKHAATHQHCRICAESCRRCEQACRDMLSAMR</sequence>
<accession>A0ABY5Z2B2</accession>